<proteinExistence type="predicted"/>
<dbReference type="RefSeq" id="WP_093841691.1">
    <property type="nucleotide sequence ID" value="NZ_FOLM01000029.1"/>
</dbReference>
<dbReference type="InterPro" id="IPR003594">
    <property type="entry name" value="HATPase_dom"/>
</dbReference>
<dbReference type="Proteomes" id="UP000199207">
    <property type="component" value="Unassembled WGS sequence"/>
</dbReference>
<dbReference type="Pfam" id="PF13581">
    <property type="entry name" value="HATPase_c_2"/>
    <property type="match status" value="1"/>
</dbReference>
<evidence type="ECO:0000256" key="1">
    <source>
        <dbReference type="ARBA" id="ARBA00022527"/>
    </source>
</evidence>
<accession>A0A1I1V1G7</accession>
<dbReference type="AlphaFoldDB" id="A0A1I1V1G7"/>
<gene>
    <name evidence="3" type="ORF">SAMN05421773_12917</name>
</gene>
<dbReference type="Gene3D" id="3.30.565.10">
    <property type="entry name" value="Histidine kinase-like ATPase, C-terminal domain"/>
    <property type="match status" value="1"/>
</dbReference>
<dbReference type="STRING" id="910347.SAMN05421773_12917"/>
<dbReference type="CDD" id="cd16936">
    <property type="entry name" value="HATPase_RsbW-like"/>
    <property type="match status" value="1"/>
</dbReference>
<dbReference type="SUPFAM" id="SSF55874">
    <property type="entry name" value="ATPase domain of HSP90 chaperone/DNA topoisomerase II/histidine kinase"/>
    <property type="match status" value="1"/>
</dbReference>
<dbReference type="OrthoDB" id="4251531at2"/>
<evidence type="ECO:0000313" key="3">
    <source>
        <dbReference type="EMBL" id="SFD76922.1"/>
    </source>
</evidence>
<evidence type="ECO:0000259" key="2">
    <source>
        <dbReference type="Pfam" id="PF13581"/>
    </source>
</evidence>
<feature type="domain" description="Histidine kinase/HSP90-like ATPase" evidence="2">
    <location>
        <begin position="26"/>
        <end position="143"/>
    </location>
</feature>
<dbReference type="PANTHER" id="PTHR35526:SF3">
    <property type="entry name" value="ANTI-SIGMA-F FACTOR RSBW"/>
    <property type="match status" value="1"/>
</dbReference>
<reference evidence="3 4" key="1">
    <citation type="submission" date="2016-10" db="EMBL/GenBank/DDBJ databases">
        <authorList>
            <person name="de Groot N.N."/>
        </authorList>
    </citation>
    <scope>NUCLEOTIDE SEQUENCE [LARGE SCALE GENOMIC DNA]</scope>
    <source>
        <strain evidence="3 4">CGMCC 4.5739</strain>
    </source>
</reference>
<dbReference type="PANTHER" id="PTHR35526">
    <property type="entry name" value="ANTI-SIGMA-F FACTOR RSBW-RELATED"/>
    <property type="match status" value="1"/>
</dbReference>
<sequence>MPGIPSPTLPTAIPPAIPAIPSHWTFPAEPLSVRRARQAVAEALPGACRPQLRDDLRLLASELVTNSVRYGPQPTEDHLIEVVLWRGDGHYWLAVSDAGSTLPIITRSAGPGARGGRGGRGLLLVDALAAAWAVIPRPARGKTVVAGVRLHDRD</sequence>
<keyword evidence="3" id="KW-0808">Transferase</keyword>
<organism evidence="3 4">
    <name type="scientific">Streptomyces aidingensis</name>
    <dbReference type="NCBI Taxonomy" id="910347"/>
    <lineage>
        <taxon>Bacteria</taxon>
        <taxon>Bacillati</taxon>
        <taxon>Actinomycetota</taxon>
        <taxon>Actinomycetes</taxon>
        <taxon>Kitasatosporales</taxon>
        <taxon>Streptomycetaceae</taxon>
        <taxon>Streptomyces</taxon>
    </lineage>
</organism>
<protein>
    <submittedName>
        <fullName evidence="3">Anti-sigma regulatory factor (Ser/Thr protein kinase)</fullName>
    </submittedName>
</protein>
<keyword evidence="3" id="KW-0418">Kinase</keyword>
<keyword evidence="1" id="KW-0723">Serine/threonine-protein kinase</keyword>
<name>A0A1I1V1G7_9ACTN</name>
<dbReference type="InterPro" id="IPR050267">
    <property type="entry name" value="Anti-sigma-factor_SerPK"/>
</dbReference>
<dbReference type="GO" id="GO:0004674">
    <property type="term" value="F:protein serine/threonine kinase activity"/>
    <property type="evidence" value="ECO:0007669"/>
    <property type="project" value="UniProtKB-KW"/>
</dbReference>
<keyword evidence="4" id="KW-1185">Reference proteome</keyword>
<evidence type="ECO:0000313" key="4">
    <source>
        <dbReference type="Proteomes" id="UP000199207"/>
    </source>
</evidence>
<dbReference type="InterPro" id="IPR036890">
    <property type="entry name" value="HATPase_C_sf"/>
</dbReference>
<dbReference type="EMBL" id="FOLM01000029">
    <property type="protein sequence ID" value="SFD76922.1"/>
    <property type="molecule type" value="Genomic_DNA"/>
</dbReference>